<dbReference type="PANTHER" id="PTHR46825:SF7">
    <property type="entry name" value="D-ALANYL-D-ALANINE CARBOXYPEPTIDASE"/>
    <property type="match status" value="1"/>
</dbReference>
<dbReference type="InterPro" id="IPR050491">
    <property type="entry name" value="AmpC-like"/>
</dbReference>
<dbReference type="InterPro" id="IPR001466">
    <property type="entry name" value="Beta-lactam-related"/>
</dbReference>
<dbReference type="Proteomes" id="UP000466794">
    <property type="component" value="Unassembled WGS sequence"/>
</dbReference>
<reference evidence="2 3" key="1">
    <citation type="submission" date="2019-12" db="EMBL/GenBank/DDBJ databases">
        <title>Nocardia sp. nov. ET3-3 isolated from soil.</title>
        <authorList>
            <person name="Kanchanasin P."/>
            <person name="Tanasupawat S."/>
            <person name="Yuki M."/>
            <person name="Kudo T."/>
        </authorList>
    </citation>
    <scope>NUCLEOTIDE SEQUENCE [LARGE SCALE GENOMIC DNA]</scope>
    <source>
        <strain evidence="2 3">ET3-3</strain>
    </source>
</reference>
<dbReference type="Gene3D" id="3.40.710.10">
    <property type="entry name" value="DD-peptidase/beta-lactamase superfamily"/>
    <property type="match status" value="1"/>
</dbReference>
<dbReference type="InterPro" id="IPR012338">
    <property type="entry name" value="Beta-lactam/transpept-like"/>
</dbReference>
<keyword evidence="2" id="KW-0378">Hydrolase</keyword>
<accession>A0A7K1V6G6</accession>
<feature type="domain" description="Beta-lactamase-related" evidence="1">
    <location>
        <begin position="52"/>
        <end position="371"/>
    </location>
</feature>
<evidence type="ECO:0000313" key="3">
    <source>
        <dbReference type="Proteomes" id="UP000466794"/>
    </source>
</evidence>
<keyword evidence="3" id="KW-1185">Reference proteome</keyword>
<organism evidence="2 3">
    <name type="scientific">Nocardia terrae</name>
    <dbReference type="NCBI Taxonomy" id="2675851"/>
    <lineage>
        <taxon>Bacteria</taxon>
        <taxon>Bacillati</taxon>
        <taxon>Actinomycetota</taxon>
        <taxon>Actinomycetes</taxon>
        <taxon>Mycobacteriales</taxon>
        <taxon>Nocardiaceae</taxon>
        <taxon>Nocardia</taxon>
    </lineage>
</organism>
<comment type="caution">
    <text evidence="2">The sequence shown here is derived from an EMBL/GenBank/DDBJ whole genome shotgun (WGS) entry which is preliminary data.</text>
</comment>
<evidence type="ECO:0000259" key="1">
    <source>
        <dbReference type="Pfam" id="PF00144"/>
    </source>
</evidence>
<dbReference type="PROSITE" id="PS51257">
    <property type="entry name" value="PROKAR_LIPOPROTEIN"/>
    <property type="match status" value="1"/>
</dbReference>
<dbReference type="EMBL" id="WRPP01000008">
    <property type="protein sequence ID" value="MVU82061.1"/>
    <property type="molecule type" value="Genomic_DNA"/>
</dbReference>
<sequence>MEDEMLRYARGFGCAGVAVVLALCGCGTGGRAEEPAASGYGGTRVVLQRLSGGESAPGVLLEVRDGRGRTVLAEGVAEVGSRVPMEGGDRFRIGSMTKMFVGTVVLQLVGEGRVELDAPVERYLPGVVEGSGNDGHGITVRQLLQHTSGLPDYVQYLDLSELITSPATHHDPEELVRVALAHPPVFAPGTGWQYSNTDYVVAGMLIAKVTGHSYGQEIESRIIRPLGLGDTSVPGDDTAIPGTHSHGYARPGDALVDATEFNPTVADASGAMISSAADMNRFVDALVNGSLLRPSELREMMTTRPATDSTGDAYGLGLVSSPLPCGGVYWGHDGGIIGFRTQTGVTTDGRTATVMNNLYPGGSDAQIADMRTALATALCESTPGKPKP</sequence>
<dbReference type="Pfam" id="PF00144">
    <property type="entry name" value="Beta-lactamase"/>
    <property type="match status" value="1"/>
</dbReference>
<proteinExistence type="predicted"/>
<dbReference type="AlphaFoldDB" id="A0A7K1V6G6"/>
<gene>
    <name evidence="2" type="ORF">GPX89_33080</name>
</gene>
<dbReference type="PANTHER" id="PTHR46825">
    <property type="entry name" value="D-ALANYL-D-ALANINE-CARBOXYPEPTIDASE/ENDOPEPTIDASE AMPH"/>
    <property type="match status" value="1"/>
</dbReference>
<name>A0A7K1V6G6_9NOCA</name>
<dbReference type="RefSeq" id="WP_157391690.1">
    <property type="nucleotide sequence ID" value="NZ_WRPP01000008.1"/>
</dbReference>
<dbReference type="SUPFAM" id="SSF56601">
    <property type="entry name" value="beta-lactamase/transpeptidase-like"/>
    <property type="match status" value="1"/>
</dbReference>
<protein>
    <submittedName>
        <fullName evidence="2">Serine hydrolase</fullName>
    </submittedName>
</protein>
<dbReference type="GO" id="GO:0016787">
    <property type="term" value="F:hydrolase activity"/>
    <property type="evidence" value="ECO:0007669"/>
    <property type="project" value="UniProtKB-KW"/>
</dbReference>
<evidence type="ECO:0000313" key="2">
    <source>
        <dbReference type="EMBL" id="MVU82061.1"/>
    </source>
</evidence>